<protein>
    <submittedName>
        <fullName evidence="1">Uncharacterized protein</fullName>
    </submittedName>
</protein>
<dbReference type="Gramene" id="TVU40777">
    <property type="protein sequence ID" value="TVU40777"/>
    <property type="gene ID" value="EJB05_14254"/>
</dbReference>
<accession>A0A5J9VYS3</accession>
<dbReference type="PANTHER" id="PTHR33186:SF28">
    <property type="entry name" value="F-BOX DOMAIN-CONTAINING PROTEIN"/>
    <property type="match status" value="1"/>
</dbReference>
<organism evidence="1 2">
    <name type="scientific">Eragrostis curvula</name>
    <name type="common">weeping love grass</name>
    <dbReference type="NCBI Taxonomy" id="38414"/>
    <lineage>
        <taxon>Eukaryota</taxon>
        <taxon>Viridiplantae</taxon>
        <taxon>Streptophyta</taxon>
        <taxon>Embryophyta</taxon>
        <taxon>Tracheophyta</taxon>
        <taxon>Spermatophyta</taxon>
        <taxon>Magnoliopsida</taxon>
        <taxon>Liliopsida</taxon>
        <taxon>Poales</taxon>
        <taxon>Poaceae</taxon>
        <taxon>PACMAD clade</taxon>
        <taxon>Chloridoideae</taxon>
        <taxon>Eragrostideae</taxon>
        <taxon>Eragrostidinae</taxon>
        <taxon>Eragrostis</taxon>
    </lineage>
</organism>
<dbReference type="EMBL" id="RWGY01000007">
    <property type="protein sequence ID" value="TVU40777.1"/>
    <property type="molecule type" value="Genomic_DNA"/>
</dbReference>
<keyword evidence="2" id="KW-1185">Reference proteome</keyword>
<gene>
    <name evidence="1" type="ORF">EJB05_14254</name>
</gene>
<dbReference type="OrthoDB" id="669175at2759"/>
<proteinExistence type="predicted"/>
<dbReference type="AlphaFoldDB" id="A0A5J9VYS3"/>
<sequence length="124" mass="13835">MPLENGSLGLAGVSYSKLFLWSRDVDLDGIERWVQFRVIELEKLIAVKSFDEVQVVGSAEGLGIIIVATDIGAFIIELKSGQVKTVGEPDDYFATLPFMSFYTPRMCNAYLLTHREDIRDVGQC</sequence>
<reference evidence="1 2" key="1">
    <citation type="journal article" date="2019" name="Sci. Rep.">
        <title>A high-quality genome of Eragrostis curvula grass provides insights into Poaceae evolution and supports new strategies to enhance forage quality.</title>
        <authorList>
            <person name="Carballo J."/>
            <person name="Santos B.A.C.M."/>
            <person name="Zappacosta D."/>
            <person name="Garbus I."/>
            <person name="Selva J.P."/>
            <person name="Gallo C.A."/>
            <person name="Diaz A."/>
            <person name="Albertini E."/>
            <person name="Caccamo M."/>
            <person name="Echenique V."/>
        </authorList>
    </citation>
    <scope>NUCLEOTIDE SEQUENCE [LARGE SCALE GENOMIC DNA]</scope>
    <source>
        <strain evidence="2">cv. Victoria</strain>
        <tissue evidence="1">Leaf</tissue>
    </source>
</reference>
<dbReference type="PANTHER" id="PTHR33186">
    <property type="entry name" value="OS10G0136150 PROTEIN-RELATED"/>
    <property type="match status" value="1"/>
</dbReference>
<comment type="caution">
    <text evidence="1">The sequence shown here is derived from an EMBL/GenBank/DDBJ whole genome shotgun (WGS) entry which is preliminary data.</text>
</comment>
<evidence type="ECO:0000313" key="2">
    <source>
        <dbReference type="Proteomes" id="UP000324897"/>
    </source>
</evidence>
<evidence type="ECO:0000313" key="1">
    <source>
        <dbReference type="EMBL" id="TVU40777.1"/>
    </source>
</evidence>
<name>A0A5J9VYS3_9POAL</name>
<dbReference type="Proteomes" id="UP000324897">
    <property type="component" value="Chromosome 4"/>
</dbReference>